<keyword evidence="1" id="KW-0472">Membrane</keyword>
<evidence type="ECO:0000256" key="1">
    <source>
        <dbReference type="SAM" id="Phobius"/>
    </source>
</evidence>
<dbReference type="AlphaFoldDB" id="A0A1F6LL57"/>
<reference evidence="2 3" key="1">
    <citation type="journal article" date="2016" name="Nat. Commun.">
        <title>Thousands of microbial genomes shed light on interconnected biogeochemical processes in an aquifer system.</title>
        <authorList>
            <person name="Anantharaman K."/>
            <person name="Brown C.T."/>
            <person name="Hug L.A."/>
            <person name="Sharon I."/>
            <person name="Castelle C.J."/>
            <person name="Probst A.J."/>
            <person name="Thomas B.C."/>
            <person name="Singh A."/>
            <person name="Wilkins M.J."/>
            <person name="Karaoz U."/>
            <person name="Brodie E.L."/>
            <person name="Williams K.H."/>
            <person name="Hubbard S.S."/>
            <person name="Banfield J.F."/>
        </authorList>
    </citation>
    <scope>NUCLEOTIDE SEQUENCE [LARGE SCALE GENOMIC DNA]</scope>
</reference>
<evidence type="ECO:0008006" key="4">
    <source>
        <dbReference type="Google" id="ProtNLM"/>
    </source>
</evidence>
<dbReference type="Proteomes" id="UP000177067">
    <property type="component" value="Unassembled WGS sequence"/>
</dbReference>
<dbReference type="EMBL" id="MFPS01000003">
    <property type="protein sequence ID" value="OGH60127.1"/>
    <property type="molecule type" value="Genomic_DNA"/>
</dbReference>
<proteinExistence type="predicted"/>
<accession>A0A1F6LL57</accession>
<keyword evidence="1" id="KW-0812">Transmembrane</keyword>
<keyword evidence="1" id="KW-1133">Transmembrane helix</keyword>
<protein>
    <recommendedName>
        <fullName evidence="4">Anti-sigma factor</fullName>
    </recommendedName>
</protein>
<comment type="caution">
    <text evidence="2">The sequence shown here is derived from an EMBL/GenBank/DDBJ whole genome shotgun (WGS) entry which is preliminary data.</text>
</comment>
<sequence length="196" mass="21759">MKKSKILLVLVIVFILASIAVFFLFRGENDKIKEDLAESGYGDFTQIIGDKVMAQKMRETEISQDIEKRDVLGIQRGIMMSESIFTHKASLADVSGGKATGIAMSGYNDGAYTLSASFAGLIEPQNGDYYEGWIVKQEPFEFLSTGRVEKLGGVYSNLYKSQTDLMEYSFYVLTIEPNDMDPAPGVHILEGNLIKK</sequence>
<feature type="transmembrane region" description="Helical" evidence="1">
    <location>
        <begin position="6"/>
        <end position="25"/>
    </location>
</feature>
<organism evidence="2 3">
    <name type="scientific">Candidatus Magasanikbacteria bacterium RIFCSPHIGHO2_01_FULL_33_34</name>
    <dbReference type="NCBI Taxonomy" id="1798671"/>
    <lineage>
        <taxon>Bacteria</taxon>
        <taxon>Candidatus Magasanikiibacteriota</taxon>
    </lineage>
</organism>
<evidence type="ECO:0000313" key="2">
    <source>
        <dbReference type="EMBL" id="OGH60127.1"/>
    </source>
</evidence>
<name>A0A1F6LL57_9BACT</name>
<gene>
    <name evidence="2" type="ORF">A2725_00565</name>
</gene>
<evidence type="ECO:0000313" key="3">
    <source>
        <dbReference type="Proteomes" id="UP000177067"/>
    </source>
</evidence>